<accession>A0ABZ0CLU5</accession>
<evidence type="ECO:0000256" key="1">
    <source>
        <dbReference type="SAM" id="SignalP"/>
    </source>
</evidence>
<feature type="chain" id="PRO_5045702213" evidence="1">
    <location>
        <begin position="44"/>
        <end position="513"/>
    </location>
</feature>
<evidence type="ECO:0000313" key="2">
    <source>
        <dbReference type="EMBL" id="WOB05947.1"/>
    </source>
</evidence>
<dbReference type="PROSITE" id="PS51318">
    <property type="entry name" value="TAT"/>
    <property type="match status" value="1"/>
</dbReference>
<proteinExistence type="predicted"/>
<dbReference type="RefSeq" id="WP_316698085.1">
    <property type="nucleotide sequence ID" value="NZ_CP136336.1"/>
</dbReference>
<dbReference type="EMBL" id="CP136336">
    <property type="protein sequence ID" value="WOB05947.1"/>
    <property type="molecule type" value="Genomic_DNA"/>
</dbReference>
<keyword evidence="1" id="KW-0732">Signal</keyword>
<keyword evidence="3" id="KW-1185">Reference proteome</keyword>
<sequence>MTNGPQFKHDGARRLFLRQAAALAGLGAAAPFALNLSAMSSAAAQTASDYKALVCLFLHGGNDSMNMVLPTDAASWAAYTSVRNQLPDSIALLAPGTAPLASAAAGSPARLGGVLPLLPANPQGRSFALHPMLGALQSLFNDDKRLAIVPNAGPLVVPTTKAQYANSLHPKPAHLFSHNDQANMWQSFQPEGATKGWGGLMADLLAAQNGRAVFTSISTSGNAVWLSGERVRQYQVSTSGAIRMATSGTTNAIYGQLGVGEALRRIVRSTRGTHPLERDIADINNRSIEAEEILRLAMKDASDPLFGTPGVSPDPKLLYEHPLTGAKTVNNLALQLQTVARMIDASGSAGIQAKRQIFFVSLGGFDTHDNQNRAHANLYAMLAHGLRYFDTTVGAMGLRDCVTTFTASDFGRSFTSNGDGTDHGWGAHHFVLGGAVKGGDLYGRFPVLGMRNANSNAFDSSPDQVGNGVLIPGTSVDQIGATLARWFGLSETETSMVFPGLRHFSERSLGFMR</sequence>
<reference evidence="2 3" key="1">
    <citation type="submission" date="2023-10" db="EMBL/GenBank/DDBJ databases">
        <title>Bacteria for the degradation of biodegradable plastic PBAT(Polybutylene adipate terephthalate).</title>
        <authorList>
            <person name="Weon H.-Y."/>
            <person name="Yeon J."/>
        </authorList>
    </citation>
    <scope>NUCLEOTIDE SEQUENCE [LARGE SCALE GENOMIC DNA]</scope>
    <source>
        <strain evidence="2 3">SBD 7-3</strain>
    </source>
</reference>
<organism evidence="2 3">
    <name type="scientific">Piscinibacter gummiphilus</name>
    <dbReference type="NCBI Taxonomy" id="946333"/>
    <lineage>
        <taxon>Bacteria</taxon>
        <taxon>Pseudomonadati</taxon>
        <taxon>Pseudomonadota</taxon>
        <taxon>Betaproteobacteria</taxon>
        <taxon>Burkholderiales</taxon>
        <taxon>Sphaerotilaceae</taxon>
        <taxon>Piscinibacter</taxon>
    </lineage>
</organism>
<evidence type="ECO:0000313" key="3">
    <source>
        <dbReference type="Proteomes" id="UP001303946"/>
    </source>
</evidence>
<dbReference type="InterPro" id="IPR006311">
    <property type="entry name" value="TAT_signal"/>
</dbReference>
<gene>
    <name evidence="2" type="ORF">RXV79_13555</name>
</gene>
<dbReference type="PANTHER" id="PTHR43737">
    <property type="entry name" value="BLL7424 PROTEIN"/>
    <property type="match status" value="1"/>
</dbReference>
<name>A0ABZ0CLU5_9BURK</name>
<dbReference type="PANTHER" id="PTHR43737:SF1">
    <property type="entry name" value="DUF1501 DOMAIN-CONTAINING PROTEIN"/>
    <property type="match status" value="1"/>
</dbReference>
<dbReference type="InterPro" id="IPR010869">
    <property type="entry name" value="DUF1501"/>
</dbReference>
<dbReference type="Proteomes" id="UP001303946">
    <property type="component" value="Chromosome"/>
</dbReference>
<dbReference type="Pfam" id="PF07394">
    <property type="entry name" value="DUF1501"/>
    <property type="match status" value="1"/>
</dbReference>
<feature type="signal peptide" evidence="1">
    <location>
        <begin position="1"/>
        <end position="43"/>
    </location>
</feature>
<protein>
    <submittedName>
        <fullName evidence="2">DUF1501 domain-containing protein</fullName>
    </submittedName>
</protein>